<feature type="chain" id="PRO_5040256102" evidence="1">
    <location>
        <begin position="30"/>
        <end position="168"/>
    </location>
</feature>
<accession>A0A9P5YA78</accession>
<feature type="signal peptide" evidence="1">
    <location>
        <begin position="1"/>
        <end position="29"/>
    </location>
</feature>
<keyword evidence="3" id="KW-1185">Reference proteome</keyword>
<gene>
    <name evidence="2" type="ORF">BDZ94DRAFT_1320455</name>
</gene>
<sequence length="168" mass="17512">MIQCQYSVARSPLALVNWLFLLVHSGCLAEPPVSSFLLDGPWANIKPSLSLNPAQPALSSRRAKTAQYTPPPLFPPPINLLPTLSSIPGSPTNHFVLIPSSLRPPSILTMDSFTIANLVATTDSHPTNEEGGGGGGTVYCVVFARAAEETPADEEGGGGGGTVYCVVA</sequence>
<protein>
    <submittedName>
        <fullName evidence="2">Uncharacterized protein</fullName>
    </submittedName>
</protein>
<keyword evidence="1" id="KW-0732">Signal</keyword>
<dbReference type="AlphaFoldDB" id="A0A9P5YA78"/>
<evidence type="ECO:0000313" key="2">
    <source>
        <dbReference type="EMBL" id="KAF9465103.1"/>
    </source>
</evidence>
<comment type="caution">
    <text evidence="2">The sequence shown here is derived from an EMBL/GenBank/DDBJ whole genome shotgun (WGS) entry which is preliminary data.</text>
</comment>
<reference evidence="2" key="1">
    <citation type="submission" date="2020-11" db="EMBL/GenBank/DDBJ databases">
        <authorList>
            <consortium name="DOE Joint Genome Institute"/>
            <person name="Ahrendt S."/>
            <person name="Riley R."/>
            <person name="Andreopoulos W."/>
            <person name="Labutti K."/>
            <person name="Pangilinan J."/>
            <person name="Ruiz-Duenas F.J."/>
            <person name="Barrasa J.M."/>
            <person name="Sanchez-Garcia M."/>
            <person name="Camarero S."/>
            <person name="Miyauchi S."/>
            <person name="Serrano A."/>
            <person name="Linde D."/>
            <person name="Babiker R."/>
            <person name="Drula E."/>
            <person name="Ayuso-Fernandez I."/>
            <person name="Pacheco R."/>
            <person name="Padilla G."/>
            <person name="Ferreira P."/>
            <person name="Barriuso J."/>
            <person name="Kellner H."/>
            <person name="Castanera R."/>
            <person name="Alfaro M."/>
            <person name="Ramirez L."/>
            <person name="Pisabarro A.G."/>
            <person name="Kuo A."/>
            <person name="Tritt A."/>
            <person name="Lipzen A."/>
            <person name="He G."/>
            <person name="Yan M."/>
            <person name="Ng V."/>
            <person name="Cullen D."/>
            <person name="Martin F."/>
            <person name="Rosso M.-N."/>
            <person name="Henrissat B."/>
            <person name="Hibbett D."/>
            <person name="Martinez A.T."/>
            <person name="Grigoriev I.V."/>
        </authorList>
    </citation>
    <scope>NUCLEOTIDE SEQUENCE</scope>
    <source>
        <strain evidence="2">CBS 247.69</strain>
    </source>
</reference>
<name>A0A9P5YA78_9AGAR</name>
<proteinExistence type="predicted"/>
<organism evidence="2 3">
    <name type="scientific">Collybia nuda</name>
    <dbReference type="NCBI Taxonomy" id="64659"/>
    <lineage>
        <taxon>Eukaryota</taxon>
        <taxon>Fungi</taxon>
        <taxon>Dikarya</taxon>
        <taxon>Basidiomycota</taxon>
        <taxon>Agaricomycotina</taxon>
        <taxon>Agaricomycetes</taxon>
        <taxon>Agaricomycetidae</taxon>
        <taxon>Agaricales</taxon>
        <taxon>Tricholomatineae</taxon>
        <taxon>Clitocybaceae</taxon>
        <taxon>Collybia</taxon>
    </lineage>
</organism>
<dbReference type="Proteomes" id="UP000807353">
    <property type="component" value="Unassembled WGS sequence"/>
</dbReference>
<dbReference type="EMBL" id="MU150249">
    <property type="protein sequence ID" value="KAF9465103.1"/>
    <property type="molecule type" value="Genomic_DNA"/>
</dbReference>
<evidence type="ECO:0000256" key="1">
    <source>
        <dbReference type="SAM" id="SignalP"/>
    </source>
</evidence>
<evidence type="ECO:0000313" key="3">
    <source>
        <dbReference type="Proteomes" id="UP000807353"/>
    </source>
</evidence>